<keyword evidence="4 7" id="KW-0812">Transmembrane</keyword>
<evidence type="ECO:0000256" key="4">
    <source>
        <dbReference type="ARBA" id="ARBA00022692"/>
    </source>
</evidence>
<keyword evidence="6 7" id="KW-0472">Membrane</keyword>
<organism evidence="8 9">
    <name type="scientific">Piscirickettsia litoralis</name>
    <dbReference type="NCBI Taxonomy" id="1891921"/>
    <lineage>
        <taxon>Bacteria</taxon>
        <taxon>Pseudomonadati</taxon>
        <taxon>Pseudomonadota</taxon>
        <taxon>Gammaproteobacteria</taxon>
        <taxon>Thiotrichales</taxon>
        <taxon>Piscirickettsiaceae</taxon>
        <taxon>Piscirickettsia</taxon>
    </lineage>
</organism>
<accession>A0ABX3A3U8</accession>
<dbReference type="EMBL" id="MDTU01000001">
    <property type="protein sequence ID" value="ODN43534.1"/>
    <property type="molecule type" value="Genomic_DNA"/>
</dbReference>
<dbReference type="PANTHER" id="PTHR38596">
    <property type="entry name" value="UPF0114 PROTEIN YQHA"/>
    <property type="match status" value="1"/>
</dbReference>
<keyword evidence="3 7" id="KW-1003">Cell membrane</keyword>
<feature type="transmembrane region" description="Helical" evidence="7">
    <location>
        <begin position="148"/>
        <end position="170"/>
    </location>
</feature>
<evidence type="ECO:0000313" key="8">
    <source>
        <dbReference type="EMBL" id="ODN43534.1"/>
    </source>
</evidence>
<keyword evidence="5 7" id="KW-1133">Transmembrane helix</keyword>
<evidence type="ECO:0000256" key="6">
    <source>
        <dbReference type="ARBA" id="ARBA00023136"/>
    </source>
</evidence>
<evidence type="ECO:0000256" key="7">
    <source>
        <dbReference type="HAMAP-Rule" id="MF_00143"/>
    </source>
</evidence>
<comment type="subcellular location">
    <subcellularLocation>
        <location evidence="1 7">Cell membrane</location>
        <topology evidence="1 7">Multi-pass membrane protein</topology>
    </subcellularLocation>
</comment>
<gene>
    <name evidence="8" type="ORF">BGC07_12150</name>
</gene>
<feature type="transmembrane region" description="Helical" evidence="7">
    <location>
        <begin position="60"/>
        <end position="82"/>
    </location>
</feature>
<sequence length="174" mass="19704">MQRTPSKLEESIEKMIFASRWLQAPIYIIILFVLFAFIYFAAMDVYDLYANISKLNEEKLIVTALSLCDIILIANLVIIVVISGYENFVSRLDVDHKEGEPIWIKRLNHGGVKLKIAASIVAISSIQLLKVFLESVSPNTPLNSQTLLWSVIIHLTFIASALLLALMSWIEKRI</sequence>
<evidence type="ECO:0000313" key="9">
    <source>
        <dbReference type="Proteomes" id="UP000094329"/>
    </source>
</evidence>
<comment type="similarity">
    <text evidence="2 7">Belongs to the UPF0114 family.</text>
</comment>
<evidence type="ECO:0000256" key="2">
    <source>
        <dbReference type="ARBA" id="ARBA00005774"/>
    </source>
</evidence>
<dbReference type="RefSeq" id="WP_069313331.1">
    <property type="nucleotide sequence ID" value="NZ_MDTU01000001.1"/>
</dbReference>
<dbReference type="Proteomes" id="UP000094329">
    <property type="component" value="Unassembled WGS sequence"/>
</dbReference>
<dbReference type="HAMAP" id="MF_00143">
    <property type="entry name" value="UPF0114"/>
    <property type="match status" value="1"/>
</dbReference>
<evidence type="ECO:0000256" key="3">
    <source>
        <dbReference type="ARBA" id="ARBA00022475"/>
    </source>
</evidence>
<dbReference type="NCBIfam" id="TIGR00645">
    <property type="entry name" value="HI0507"/>
    <property type="match status" value="1"/>
</dbReference>
<protein>
    <recommendedName>
        <fullName evidence="7">UPF0114 protein BGC07_12150</fullName>
    </recommendedName>
</protein>
<proteinExistence type="inferred from homology"/>
<evidence type="ECO:0000256" key="5">
    <source>
        <dbReference type="ARBA" id="ARBA00022989"/>
    </source>
</evidence>
<feature type="transmembrane region" description="Helical" evidence="7">
    <location>
        <begin position="21"/>
        <end position="40"/>
    </location>
</feature>
<reference evidence="8 9" key="1">
    <citation type="submission" date="2016-08" db="EMBL/GenBank/DDBJ databases">
        <title>Draft genome sequence of Candidatus Piscirickettsia litoralis, from seawater.</title>
        <authorList>
            <person name="Wan X."/>
            <person name="Lee A.J."/>
            <person name="Hou S."/>
            <person name="Donachie S.P."/>
        </authorList>
    </citation>
    <scope>NUCLEOTIDE SEQUENCE [LARGE SCALE GENOMIC DNA]</scope>
    <source>
        <strain evidence="8 9">Y2</strain>
    </source>
</reference>
<feature type="transmembrane region" description="Helical" evidence="7">
    <location>
        <begin position="114"/>
        <end position="133"/>
    </location>
</feature>
<keyword evidence="9" id="KW-1185">Reference proteome</keyword>
<name>A0ABX3A3U8_9GAMM</name>
<dbReference type="InterPro" id="IPR005134">
    <property type="entry name" value="UPF0114"/>
</dbReference>
<dbReference type="Pfam" id="PF03350">
    <property type="entry name" value="UPF0114"/>
    <property type="match status" value="1"/>
</dbReference>
<dbReference type="InterPro" id="IPR020761">
    <property type="entry name" value="UPF0114_bac"/>
</dbReference>
<dbReference type="PANTHER" id="PTHR38596:SF1">
    <property type="entry name" value="UPF0114 PROTEIN YQHA"/>
    <property type="match status" value="1"/>
</dbReference>
<comment type="caution">
    <text evidence="8">The sequence shown here is derived from an EMBL/GenBank/DDBJ whole genome shotgun (WGS) entry which is preliminary data.</text>
</comment>
<evidence type="ECO:0000256" key="1">
    <source>
        <dbReference type="ARBA" id="ARBA00004651"/>
    </source>
</evidence>